<protein>
    <submittedName>
        <fullName evidence="1">Thioredoxin</fullName>
    </submittedName>
</protein>
<dbReference type="Pfam" id="PF20207">
    <property type="entry name" value="DUF6568"/>
    <property type="match status" value="1"/>
</dbReference>
<dbReference type="InterPro" id="IPR046698">
    <property type="entry name" value="PedC-like"/>
</dbReference>
<reference evidence="1 2" key="1">
    <citation type="submission" date="2018-10" db="EMBL/GenBank/DDBJ databases">
        <title>Genotypes and phenotypes of Enterococci isolated from broiler chickens.</title>
        <authorList>
            <person name="Muhammad A.R."/>
            <person name="Diarra M.S."/>
        </authorList>
    </citation>
    <scope>NUCLEOTIDE SEQUENCE [LARGE SCALE GENOMIC DNA]</scope>
    <source>
        <strain evidence="1 2">P5 C A 35</strain>
    </source>
</reference>
<name>A0AB74CRG6_ENTFC</name>
<dbReference type="SUPFAM" id="SSF52833">
    <property type="entry name" value="Thioredoxin-like"/>
    <property type="match status" value="1"/>
</dbReference>
<dbReference type="CDD" id="cd02947">
    <property type="entry name" value="TRX_family"/>
    <property type="match status" value="1"/>
</dbReference>
<dbReference type="Gene3D" id="3.40.30.10">
    <property type="entry name" value="Glutaredoxin"/>
    <property type="match status" value="1"/>
</dbReference>
<gene>
    <name evidence="1" type="ORF">EGW36_14010</name>
</gene>
<dbReference type="AlphaFoldDB" id="A0AB74CRG6"/>
<organism evidence="1 2">
    <name type="scientific">Enterococcus faecium</name>
    <name type="common">Streptococcus faecium</name>
    <dbReference type="NCBI Taxonomy" id="1352"/>
    <lineage>
        <taxon>Bacteria</taxon>
        <taxon>Bacillati</taxon>
        <taxon>Bacillota</taxon>
        <taxon>Bacilli</taxon>
        <taxon>Lactobacillales</taxon>
        <taxon>Enterococcaceae</taxon>
        <taxon>Enterococcus</taxon>
    </lineage>
</organism>
<sequence>MIFILTLTILISSILFFYCNQKNFGPLVNTNNEQIQKLIDNKGSGYVYVGRPSCEECQKFLPNLKSVLNSRKETILYYDTDKARKEDQDKLVEELNNLDIKVVPAILYVEKGKVSKKQEGTISKSQIEKFLSNG</sequence>
<evidence type="ECO:0000313" key="1">
    <source>
        <dbReference type="EMBL" id="ROX52580.1"/>
    </source>
</evidence>
<comment type="caution">
    <text evidence="1">The sequence shown here is derived from an EMBL/GenBank/DDBJ whole genome shotgun (WGS) entry which is preliminary data.</text>
</comment>
<dbReference type="Proteomes" id="UP000281752">
    <property type="component" value="Unassembled WGS sequence"/>
</dbReference>
<dbReference type="InterPro" id="IPR036249">
    <property type="entry name" value="Thioredoxin-like_sf"/>
</dbReference>
<accession>A0AB74CRG6</accession>
<dbReference type="RefSeq" id="WP_123838109.1">
    <property type="nucleotide sequence ID" value="NZ_RKNL01000010.1"/>
</dbReference>
<proteinExistence type="predicted"/>
<dbReference type="EMBL" id="RKNM01000042">
    <property type="protein sequence ID" value="ROX52580.1"/>
    <property type="molecule type" value="Genomic_DNA"/>
</dbReference>
<evidence type="ECO:0000313" key="2">
    <source>
        <dbReference type="Proteomes" id="UP000281752"/>
    </source>
</evidence>